<dbReference type="PANTHER" id="PTHR21557:SF2">
    <property type="entry name" value="CORDON-BLEU PROTEIN-LIKE 1"/>
    <property type="match status" value="1"/>
</dbReference>
<name>A0A833RSC8_9HYME</name>
<feature type="region of interest" description="Disordered" evidence="1">
    <location>
        <begin position="1080"/>
        <end position="1099"/>
    </location>
</feature>
<feature type="region of interest" description="Disordered" evidence="1">
    <location>
        <begin position="1643"/>
        <end position="1674"/>
    </location>
</feature>
<proteinExistence type="predicted"/>
<feature type="region of interest" description="Disordered" evidence="1">
    <location>
        <begin position="138"/>
        <end position="416"/>
    </location>
</feature>
<feature type="region of interest" description="Disordered" evidence="1">
    <location>
        <begin position="598"/>
        <end position="627"/>
    </location>
</feature>
<evidence type="ECO:0008006" key="4">
    <source>
        <dbReference type="Google" id="ProtNLM"/>
    </source>
</evidence>
<gene>
    <name evidence="2" type="ORF">E2986_05593</name>
</gene>
<feature type="compositionally biased region" description="Polar residues" evidence="1">
    <location>
        <begin position="951"/>
        <end position="960"/>
    </location>
</feature>
<evidence type="ECO:0000256" key="1">
    <source>
        <dbReference type="SAM" id="MobiDB-lite"/>
    </source>
</evidence>
<accession>A0A833RSC8</accession>
<feature type="region of interest" description="Disordered" evidence="1">
    <location>
        <begin position="1549"/>
        <end position="1569"/>
    </location>
</feature>
<dbReference type="GO" id="GO:0003785">
    <property type="term" value="F:actin monomer binding"/>
    <property type="evidence" value="ECO:0007669"/>
    <property type="project" value="InterPro"/>
</dbReference>
<dbReference type="InterPro" id="IPR039895">
    <property type="entry name" value="COBL-like"/>
</dbReference>
<feature type="compositionally biased region" description="Polar residues" evidence="1">
    <location>
        <begin position="298"/>
        <end position="307"/>
    </location>
</feature>
<feature type="region of interest" description="Disordered" evidence="1">
    <location>
        <begin position="1183"/>
        <end position="1240"/>
    </location>
</feature>
<dbReference type="EMBL" id="WNWW01000212">
    <property type="protein sequence ID" value="KAF3428574.1"/>
    <property type="molecule type" value="Genomic_DNA"/>
</dbReference>
<evidence type="ECO:0000313" key="2">
    <source>
        <dbReference type="EMBL" id="KAF3428574.1"/>
    </source>
</evidence>
<feature type="compositionally biased region" description="Basic and acidic residues" evidence="1">
    <location>
        <begin position="367"/>
        <end position="389"/>
    </location>
</feature>
<feature type="compositionally biased region" description="Basic and acidic residues" evidence="1">
    <location>
        <begin position="767"/>
        <end position="776"/>
    </location>
</feature>
<sequence length="1718" mass="190095">MVLTVTEDTPADMLAGSMELLVQLPRDHHLQTQKVTVQRRVSPKMNLGEILEQVCREKGLDKNKYELRHPTSLETLDLALALQDYHLQEVTLYAKQGRTLGSALSTQDIMALQRQEERRRQQAKQGVFGFVFKKSKEGSLSTDSLGGRSASPARSDETGRSISPLQPPTRPQRKRRPAPKPPAQAEAEGTEENSGDSSKDKVVISHSRNSSDSSGYHEASVLSDNPDSAGRLPETLPRRNKVPLEMPRKLAQTSQSSKSLSNLASVPGTLSHGISSTSLSSTGLRKKRVAPPPPVTRPLSSAISTQALERIVDSEESLTSDMDPSKPPSDIGASSKANSDIEERPKASSDIGVTTIGSKLSSSIDFAKPDGSKAELESNSDKCDREPRHRSGSVNVKLSSTESGHPTPVEDAPVDSTRLPRKRGKLVHSCGSIDNELPSYSFVSTNSFEHVGDGTYSVKRRTSLFDPEKLKLQAKIEECKAERRNSELSENLDDSFFKYRSTRYRVSSSELVDNSVRSRAKLHKSQSFACSNIVAPRARQWAKVRSLSGSQDICNQSSFKCQSRLVKMQTLVNLDNIETNIKNIPECAVLDIGEPVPLPKPRKAVRPEVSKRRLAPSSPLSRTTLSSDSSYVDCLSNVPARPSTGSFTNDASSNLTDRKISVRSSCGSFVGGEEMLEVCSNCTTSEDEVFMTPEYQSGRSFNYNLVVLEGKNETEPIDNDTDDRANNERKLSISEDQESVEAASIDDGDIEERKSSEASVEASSTSDKADDNRKLSINESEVNVEACSDQNSTLVRTKRGSVDSTRSVSGQEKKLCAVISTMPKCDHLSSLNVKDTLAQGKEWEPKKARIPRTASKSNDFEVNTLERQKRHLTSHAEDITFALNLNVNPNLLPDQLREFDTDLAQQPQLEEQDDTESRGVGEEKSSCVAVGSSDANLSETDVLLQKVSDTLSNSLPSSETPVLPAETKSEPLDVSKKTHEKSNKNIEYPKGFDVNTSSPNLTVNSQQDTSDYVSAADEDLSVTDWEYQLPAPPSAFRDPGSPVFDNFEVISPSPESFRGAETNELISNPSEKDRKTITEKIDRQGKDTTPTKSFKQPKLESGMRKEVICELENKIGALPQKDVVDSRRLLNPSTPKIAPVDNTLSNFTITTYSKQKNLNIFEEVEQSRENQRFVKSFATLSRNRSNSNEDKNLKEFSVGTSQGKKNTTPEEDELNEKKLEPKIPTESLQRWQSGNEKSNIQRSKSYVSVCDKPNFRGNMHEDESVKNEKNLEMDDVGMEKTTSISNLNTPTKTNEKWRDNILKRPTKEKQLQSVQVLKSILPQLKNAQQAEENVPKDSNDAVLSEKTKFETMPIVHSIESNAVPSRESQTAPSNKDVESKRPIPETNTKRYTYSGPPMINLGSWSERPSVNVQIKMDTDYKFGVKQASNRTIVNISDSKDEVDSFKDADCSTKIQKSKFEIIEKKEPNDLTKKLITHTTATGFKKPALNKVNSSEPKVTNDRPVVTAVELKKSFLENKQDDSVIDTTPVNFRELTKAFGQDVCIRAKPKRASTISRSNSQLESDTNKQNGHNLDQCLTNGHQNNVLKRFTSVVGIQGQSQGNLSFKNDTNAKGSQPLPVVKGFKISNTKIDGGQRHENHVNAMKESGSKEVVKEDGTKRSSKESNGIPRPPTMPVITGVTLKSARPKSMPIQIDQRDILLESIRNFGGRENLKSVSIY</sequence>
<feature type="compositionally biased region" description="Polar residues" evidence="1">
    <location>
        <begin position="994"/>
        <end position="1007"/>
    </location>
</feature>
<dbReference type="Gene3D" id="3.10.20.90">
    <property type="entry name" value="Phosphatidylinositol 3-kinase Catalytic Subunit, Chain A, domain 1"/>
    <property type="match status" value="1"/>
</dbReference>
<keyword evidence="3" id="KW-1185">Reference proteome</keyword>
<feature type="compositionally biased region" description="Basic and acidic residues" evidence="1">
    <location>
        <begin position="1646"/>
        <end position="1662"/>
    </location>
</feature>
<feature type="compositionally biased region" description="Basic and acidic residues" evidence="1">
    <location>
        <begin position="967"/>
        <end position="984"/>
    </location>
</feature>
<feature type="region of interest" description="Disordered" evidence="1">
    <location>
        <begin position="730"/>
        <end position="777"/>
    </location>
</feature>
<feature type="compositionally biased region" description="Polar residues" evidence="1">
    <location>
        <begin position="351"/>
        <end position="364"/>
    </location>
</feature>
<feature type="compositionally biased region" description="Polar residues" evidence="1">
    <location>
        <begin position="1358"/>
        <end position="1373"/>
    </location>
</feature>
<feature type="region of interest" description="Disordered" evidence="1">
    <location>
        <begin position="908"/>
        <end position="933"/>
    </location>
</feature>
<dbReference type="Proteomes" id="UP000655588">
    <property type="component" value="Unassembled WGS sequence"/>
</dbReference>
<evidence type="ECO:0000313" key="3">
    <source>
        <dbReference type="Proteomes" id="UP000655588"/>
    </source>
</evidence>
<comment type="caution">
    <text evidence="2">The sequence shown here is derived from an EMBL/GenBank/DDBJ whole genome shotgun (WGS) entry which is preliminary data.</text>
</comment>
<feature type="compositionally biased region" description="Polar residues" evidence="1">
    <location>
        <begin position="392"/>
        <end position="404"/>
    </location>
</feature>
<organism evidence="2 3">
    <name type="scientific">Frieseomelitta varia</name>
    <dbReference type="NCBI Taxonomy" id="561572"/>
    <lineage>
        <taxon>Eukaryota</taxon>
        <taxon>Metazoa</taxon>
        <taxon>Ecdysozoa</taxon>
        <taxon>Arthropoda</taxon>
        <taxon>Hexapoda</taxon>
        <taxon>Insecta</taxon>
        <taxon>Pterygota</taxon>
        <taxon>Neoptera</taxon>
        <taxon>Endopterygota</taxon>
        <taxon>Hymenoptera</taxon>
        <taxon>Apocrita</taxon>
        <taxon>Aculeata</taxon>
        <taxon>Apoidea</taxon>
        <taxon>Anthophila</taxon>
        <taxon>Apidae</taxon>
        <taxon>Frieseomelitta</taxon>
    </lineage>
</organism>
<feature type="region of interest" description="Disordered" evidence="1">
    <location>
        <begin position="1356"/>
        <end position="1395"/>
    </location>
</feature>
<feature type="compositionally biased region" description="Polar residues" evidence="1">
    <location>
        <begin position="1226"/>
        <end position="1240"/>
    </location>
</feature>
<feature type="compositionally biased region" description="Basic and acidic residues" evidence="1">
    <location>
        <begin position="915"/>
        <end position="925"/>
    </location>
</feature>
<feature type="compositionally biased region" description="Low complexity" evidence="1">
    <location>
        <begin position="757"/>
        <end position="766"/>
    </location>
</feature>
<feature type="compositionally biased region" description="Low complexity" evidence="1">
    <location>
        <begin position="249"/>
        <end position="283"/>
    </location>
</feature>
<reference evidence="2" key="1">
    <citation type="submission" date="2019-11" db="EMBL/GenBank/DDBJ databases">
        <title>The nuclear and mitochondrial genomes of Frieseomelitta varia - a highly eusocial stingless bee (Meliponini) with a permanently sterile worker caste.</title>
        <authorList>
            <person name="Freitas F.C.P."/>
            <person name="Lourenco A.P."/>
            <person name="Nunes F.M.F."/>
            <person name="Paschoal A.R."/>
            <person name="Abreu F.C.P."/>
            <person name="Barbin F.O."/>
            <person name="Bataglia L."/>
            <person name="Cardoso-Junior C.A.M."/>
            <person name="Cervoni M.S."/>
            <person name="Silva S.R."/>
            <person name="Dalarmi F."/>
            <person name="Del Lama M.A."/>
            <person name="Depintor T.S."/>
            <person name="Ferreira K.M."/>
            <person name="Goria P.S."/>
            <person name="Jaskot M.C."/>
            <person name="Lago D.C."/>
            <person name="Luna-Lucena D."/>
            <person name="Moda L.M."/>
            <person name="Nascimento L."/>
            <person name="Pedrino M."/>
            <person name="Rabico F.O."/>
            <person name="Sanches F.C."/>
            <person name="Santos D.E."/>
            <person name="Santos C.G."/>
            <person name="Vieira J."/>
            <person name="Lopes T.F."/>
            <person name="Barchuk A.R."/>
            <person name="Hartfelder K."/>
            <person name="Simoes Z.L.P."/>
            <person name="Bitondi M.M.G."/>
            <person name="Pinheiro D.G."/>
        </authorList>
    </citation>
    <scope>NUCLEOTIDE SEQUENCE</scope>
    <source>
        <strain evidence="2">USP_RPSP 00005682</strain>
        <tissue evidence="2">Whole individual</tissue>
    </source>
</reference>
<feature type="compositionally biased region" description="Acidic residues" evidence="1">
    <location>
        <begin position="735"/>
        <end position="750"/>
    </location>
</feature>
<feature type="compositionally biased region" description="Low complexity" evidence="1">
    <location>
        <begin position="616"/>
        <end position="627"/>
    </location>
</feature>
<feature type="region of interest" description="Disordered" evidence="1">
    <location>
        <begin position="951"/>
        <end position="1007"/>
    </location>
</feature>
<feature type="compositionally biased region" description="Polar residues" evidence="1">
    <location>
        <begin position="1552"/>
        <end position="1569"/>
    </location>
</feature>
<protein>
    <recommendedName>
        <fullName evidence="4">WH2 domain-containing protein</fullName>
    </recommendedName>
</protein>
<dbReference type="PANTHER" id="PTHR21557">
    <property type="entry name" value="CORDON-BLEU"/>
    <property type="match status" value="1"/>
</dbReference>